<evidence type="ECO:0000313" key="3">
    <source>
        <dbReference type="EMBL" id="QDL36407.1"/>
    </source>
</evidence>
<dbReference type="GO" id="GO:0015562">
    <property type="term" value="F:efflux transmembrane transporter activity"/>
    <property type="evidence" value="ECO:0007669"/>
    <property type="project" value="InterPro"/>
</dbReference>
<sequence>MMSLVPMAIGLSLTILAGCASYQAKPIEPAALARSFESRSLDDPALRRYITEHQDHEAGVGEAWNLETLTLAAFYYSPELDVARARWETSRAAARTAQQRPNPTLVLPLGYTTNAPDGTLPYLYGLGLDIPIETAGKRGYRLARANELSDAARLQIGVVAWQVRSRLRSALLDLFAASRASEILTRQVAAQEQIVAMLDRRFTLGAASTTDVNSAKVALLRSRNEVVQSMDRQGASRAEVARVMGLSLGALRQVNIGFEEFERTPAEIPLDDARRSAVLNRVDLRAALARYEASQAALQLEIARQYPDLHIGIGYTVDSGANKLSSQFSGIALPVFNRNEGPIAEAEGRRKEAATEALALQAATINDIDRAVQAHQSALAALDLQDRLLATQTRVLQNLRRSFDTGETDRLTLISAQSTLETSTLSRLAARVAVQRTTGQLEDAMQQPLQFGAGNAVPADLLAPTPK</sequence>
<proteinExistence type="inferred from homology"/>
<dbReference type="PANTHER" id="PTHR30203">
    <property type="entry name" value="OUTER MEMBRANE CATION EFFLUX PROTEIN"/>
    <property type="match status" value="1"/>
</dbReference>
<dbReference type="SUPFAM" id="SSF56954">
    <property type="entry name" value="Outer membrane efflux proteins (OEP)"/>
    <property type="match status" value="1"/>
</dbReference>
<dbReference type="OrthoDB" id="9791261at2"/>
<evidence type="ECO:0000313" key="4">
    <source>
        <dbReference type="Proteomes" id="UP000316798"/>
    </source>
</evidence>
<gene>
    <name evidence="3" type="ORF">EUB48_03155</name>
</gene>
<reference evidence="3 4" key="1">
    <citation type="submission" date="2019-01" db="EMBL/GenBank/DDBJ databases">
        <title>Genomic insights into a novel species Rhodoferax sp.</title>
        <authorList>
            <person name="Jin L."/>
        </authorList>
    </citation>
    <scope>NUCLEOTIDE SEQUENCE [LARGE SCALE GENOMIC DNA]</scope>
    <source>
        <strain evidence="3 4">CHu59-6-5</strain>
    </source>
</reference>
<comment type="similarity">
    <text evidence="1">Belongs to the outer membrane factor (OMF) (TC 1.B.17) family.</text>
</comment>
<dbReference type="InterPro" id="IPR010131">
    <property type="entry name" value="MdtP/NodT-like"/>
</dbReference>
<organism evidence="3 4">
    <name type="scientific">Rhodoferax sediminis</name>
    <dbReference type="NCBI Taxonomy" id="2509614"/>
    <lineage>
        <taxon>Bacteria</taxon>
        <taxon>Pseudomonadati</taxon>
        <taxon>Pseudomonadota</taxon>
        <taxon>Betaproteobacteria</taxon>
        <taxon>Burkholderiales</taxon>
        <taxon>Comamonadaceae</taxon>
        <taxon>Rhodoferax</taxon>
    </lineage>
</organism>
<feature type="signal peptide" evidence="2">
    <location>
        <begin position="1"/>
        <end position="17"/>
    </location>
</feature>
<name>A0A515D7S7_9BURK</name>
<dbReference type="Gene3D" id="1.20.1600.10">
    <property type="entry name" value="Outer membrane efflux proteins (OEP)"/>
    <property type="match status" value="1"/>
</dbReference>
<evidence type="ECO:0000256" key="1">
    <source>
        <dbReference type="ARBA" id="ARBA00007613"/>
    </source>
</evidence>
<dbReference type="KEGG" id="rhf:EUB48_03155"/>
<keyword evidence="4" id="KW-1185">Reference proteome</keyword>
<protein>
    <submittedName>
        <fullName evidence="3">TolC family protein</fullName>
    </submittedName>
</protein>
<keyword evidence="2" id="KW-0732">Signal</keyword>
<dbReference type="EMBL" id="CP035503">
    <property type="protein sequence ID" value="QDL36407.1"/>
    <property type="molecule type" value="Genomic_DNA"/>
</dbReference>
<dbReference type="Proteomes" id="UP000316798">
    <property type="component" value="Chromosome"/>
</dbReference>
<accession>A0A515D7S7</accession>
<dbReference type="Pfam" id="PF02321">
    <property type="entry name" value="OEP"/>
    <property type="match status" value="2"/>
</dbReference>
<feature type="chain" id="PRO_5021885823" evidence="2">
    <location>
        <begin position="18"/>
        <end position="467"/>
    </location>
</feature>
<dbReference type="AlphaFoldDB" id="A0A515D7S7"/>
<dbReference type="PANTHER" id="PTHR30203:SF24">
    <property type="entry name" value="BLR4935 PROTEIN"/>
    <property type="match status" value="1"/>
</dbReference>
<dbReference type="InterPro" id="IPR003423">
    <property type="entry name" value="OMP_efflux"/>
</dbReference>
<evidence type="ECO:0000256" key="2">
    <source>
        <dbReference type="SAM" id="SignalP"/>
    </source>
</evidence>